<dbReference type="InterPro" id="IPR048405">
    <property type="entry name" value="GldM_Ig-like-1"/>
</dbReference>
<dbReference type="EMBL" id="FPAG01000001">
    <property type="protein sequence ID" value="SFS33313.1"/>
    <property type="molecule type" value="Genomic_DNA"/>
</dbReference>
<dbReference type="Pfam" id="PF21602">
    <property type="entry name" value="GldM_3rd"/>
    <property type="match status" value="1"/>
</dbReference>
<dbReference type="Proteomes" id="UP000183209">
    <property type="component" value="Unassembled WGS sequence"/>
</dbReference>
<evidence type="ECO:0000259" key="3">
    <source>
        <dbReference type="Pfam" id="PF21601"/>
    </source>
</evidence>
<evidence type="ECO:0000259" key="2">
    <source>
        <dbReference type="Pfam" id="PF12081"/>
    </source>
</evidence>
<feature type="domain" description="Gliding motility-associated protein GldM second immunoglobulin-like" evidence="4">
    <location>
        <begin position="343"/>
        <end position="421"/>
    </location>
</feature>
<dbReference type="NCBIfam" id="TIGR03517">
    <property type="entry name" value="GldM_gliding"/>
    <property type="match status" value="1"/>
</dbReference>
<evidence type="ECO:0000259" key="1">
    <source>
        <dbReference type="Pfam" id="PF12080"/>
    </source>
</evidence>
<gene>
    <name evidence="5" type="ORF">SAMN04487906_0032</name>
</gene>
<dbReference type="Pfam" id="PF12081">
    <property type="entry name" value="GldM_1st"/>
    <property type="match status" value="1"/>
</dbReference>
<dbReference type="InterPro" id="IPR022720">
    <property type="entry name" value="Motility-assoc_prot_GldM_N"/>
</dbReference>
<dbReference type="InterPro" id="IPR048406">
    <property type="entry name" value="GldM_Ig-like-2"/>
</dbReference>
<name>A0A1I6NZD5_9FLAO</name>
<evidence type="ECO:0000313" key="6">
    <source>
        <dbReference type="Proteomes" id="UP000183209"/>
    </source>
</evidence>
<feature type="domain" description="Gliding motility-associated protein GldM C-terminal" evidence="1">
    <location>
        <begin position="424"/>
        <end position="528"/>
    </location>
</feature>
<evidence type="ECO:0000313" key="5">
    <source>
        <dbReference type="EMBL" id="SFS33313.1"/>
    </source>
</evidence>
<reference evidence="5 6" key="1">
    <citation type="submission" date="2016-10" db="EMBL/GenBank/DDBJ databases">
        <authorList>
            <person name="de Groot N.N."/>
        </authorList>
    </citation>
    <scope>NUCLEOTIDE SEQUENCE [LARGE SCALE GENOMIC DNA]</scope>
    <source>
        <strain evidence="5 6">CGMCC 1.6114</strain>
    </source>
</reference>
<protein>
    <submittedName>
        <fullName evidence="5">Gliding motility-associated protein GldM</fullName>
    </submittedName>
</protein>
<dbReference type="InterPro" id="IPR019859">
    <property type="entry name" value="Motility-assoc_prot_GldM"/>
</dbReference>
<feature type="domain" description="Gliding motility-associated protein GldM N-terminal" evidence="2">
    <location>
        <begin position="30"/>
        <end position="232"/>
    </location>
</feature>
<evidence type="ECO:0000259" key="4">
    <source>
        <dbReference type="Pfam" id="PF21602"/>
    </source>
</evidence>
<sequence length="530" mass="58563">MAGKLSPRQRMINLMYLIFIAMLALNMSKEVLSAFGLLNEKLTNFNNKAAERNANAFASLELKASEEPLKYEALFKDVQTIKESSGEFYGYLDNLKSEMLAGLAQEDQQDYEVMDKSNFLDQKFFQGERYSAEGQEFVDKINNFRTSSSEVINKIPDSLMKPAQKKALVDAIEARFSTGDDKGQVENRDGRPVDWLNYHYEGFPLVASMTKITLLQSDIRTTQDEILKAMLQGQLTQEVSMTNYTTLLEAPKSAYFAGENFDGQIVLGRKDATTKPNRVELTLDGKELGEDDYVIEDGRVRLTVNTGNVGDHTIEGNLIFAQDGEEIEVPVKQTFTVIPKPNSAVISADKMNVVYRGVSNPMTISIPGVGNVSANAPGLKKVGGAGRYVMNPGTGREVTISVSGKLPGGVGVSDRKTFRIKDIPRPSGTVRGEFGEIKMPRSNLEISTVGAILEDFDFDLNLAISGFKFKVPGQPTVQVRGNKLDGRAKAALQRARRGEVVQIFDIEAYITNNRSYKLKKVSPVVVELTN</sequence>
<accession>A0A1I6NZD5</accession>
<dbReference type="InterPro" id="IPR022719">
    <property type="entry name" value="Motility-assoc_prot_GldM_C"/>
</dbReference>
<dbReference type="AlphaFoldDB" id="A0A1I6NZD5"/>
<feature type="domain" description="Gliding motility-associated protein GldM first immunoglobulin-like" evidence="3">
    <location>
        <begin position="236"/>
        <end position="339"/>
    </location>
</feature>
<proteinExistence type="predicted"/>
<organism evidence="5 6">
    <name type="scientific">Zhouia amylolytica</name>
    <dbReference type="NCBI Taxonomy" id="376730"/>
    <lineage>
        <taxon>Bacteria</taxon>
        <taxon>Pseudomonadati</taxon>
        <taxon>Bacteroidota</taxon>
        <taxon>Flavobacteriia</taxon>
        <taxon>Flavobacteriales</taxon>
        <taxon>Flavobacteriaceae</taxon>
        <taxon>Zhouia</taxon>
    </lineage>
</organism>
<dbReference type="Pfam" id="PF21601">
    <property type="entry name" value="GldM_2nd"/>
    <property type="match status" value="1"/>
</dbReference>
<dbReference type="Pfam" id="PF12080">
    <property type="entry name" value="GldM_4th"/>
    <property type="match status" value="1"/>
</dbReference>